<feature type="domain" description="MIP18 family-like" evidence="4">
    <location>
        <begin position="152"/>
        <end position="233"/>
    </location>
</feature>
<dbReference type="InterPro" id="IPR034904">
    <property type="entry name" value="FSCA_dom_sf"/>
</dbReference>
<evidence type="ECO:0000259" key="4">
    <source>
        <dbReference type="Pfam" id="PF01883"/>
    </source>
</evidence>
<dbReference type="OrthoDB" id="2746at2759"/>
<dbReference type="SUPFAM" id="SSF117916">
    <property type="entry name" value="Fe-S cluster assembly (FSCA) domain-like"/>
    <property type="match status" value="1"/>
</dbReference>
<evidence type="ECO:0000256" key="3">
    <source>
        <dbReference type="SAM" id="MobiDB-lite"/>
    </source>
</evidence>
<keyword evidence="2" id="KW-0159">Chromosome partition</keyword>
<dbReference type="Pfam" id="PF01883">
    <property type="entry name" value="FeS_assembly_P"/>
    <property type="match status" value="1"/>
</dbReference>
<dbReference type="PANTHER" id="PTHR12377">
    <property type="entry name" value="CYTOSOLIC IRON-SULFUR ASSEMBLY COMPONENT 2B-RELATED"/>
    <property type="match status" value="1"/>
</dbReference>
<dbReference type="Gene3D" id="6.10.250.1280">
    <property type="match status" value="1"/>
</dbReference>
<dbReference type="GO" id="GO:0007059">
    <property type="term" value="P:chromosome segregation"/>
    <property type="evidence" value="ECO:0007669"/>
    <property type="project" value="UniProtKB-KW"/>
</dbReference>
<name>A0A4U7KYM5_9BASI</name>
<dbReference type="RefSeq" id="XP_029741362.1">
    <property type="nucleotide sequence ID" value="XM_029882507.1"/>
</dbReference>
<protein>
    <recommendedName>
        <fullName evidence="4">MIP18 family-like domain-containing protein</fullName>
    </recommendedName>
</protein>
<dbReference type="InterPro" id="IPR039796">
    <property type="entry name" value="MIP18"/>
</dbReference>
<feature type="region of interest" description="Disordered" evidence="3">
    <location>
        <begin position="1"/>
        <end position="148"/>
    </location>
</feature>
<feature type="compositionally biased region" description="Acidic residues" evidence="3">
    <location>
        <begin position="85"/>
        <end position="107"/>
    </location>
</feature>
<dbReference type="EMBL" id="SRRM01000005">
    <property type="protein sequence ID" value="TKY89377.1"/>
    <property type="molecule type" value="Genomic_DNA"/>
</dbReference>
<dbReference type="AlphaFoldDB" id="A0A4U7KYM5"/>
<evidence type="ECO:0000256" key="2">
    <source>
        <dbReference type="ARBA" id="ARBA00022829"/>
    </source>
</evidence>
<dbReference type="GeneID" id="40724803"/>
<organism evidence="5 6">
    <name type="scientific">Sporisorium graminicola</name>
    <dbReference type="NCBI Taxonomy" id="280036"/>
    <lineage>
        <taxon>Eukaryota</taxon>
        <taxon>Fungi</taxon>
        <taxon>Dikarya</taxon>
        <taxon>Basidiomycota</taxon>
        <taxon>Ustilaginomycotina</taxon>
        <taxon>Ustilaginomycetes</taxon>
        <taxon>Ustilaginales</taxon>
        <taxon>Ustilaginaceae</taxon>
        <taxon>Sporisorium</taxon>
    </lineage>
</organism>
<evidence type="ECO:0000256" key="1">
    <source>
        <dbReference type="ARBA" id="ARBA00010381"/>
    </source>
</evidence>
<dbReference type="FunFam" id="3.30.300.130:FF:000014">
    <property type="entry name" value="Unplaced genomic scaffold supercont1.16, whole genome shotgun sequence"/>
    <property type="match status" value="1"/>
</dbReference>
<gene>
    <name evidence="5" type="ORF">EX895_001908</name>
</gene>
<dbReference type="Proteomes" id="UP000306050">
    <property type="component" value="Chromosome SGRAM_12"/>
</dbReference>
<dbReference type="KEGG" id="sgra:EX895_001908"/>
<dbReference type="GO" id="GO:0051604">
    <property type="term" value="P:protein maturation"/>
    <property type="evidence" value="ECO:0007669"/>
    <property type="project" value="InterPro"/>
</dbReference>
<sequence>MEQKDNANPIVYQSGSSSTQRRTSSNANAEWWRDHSIHSSAAAPQSANGRSFAGIRGGSSTNSAGSSSGLNLASSFARATRSTIDEDDQLDEEDDDEEDDDERDGDVEMSSATRKRPSVSPPTSPEAESPPTMHANKTDLPSTASDDQIDSQEIYDLIRSITDPEHPLTLEQLAVVNASHITVSHGDTATNRLPHVLLEFTPTIPHCSMATLIGLSLRVRLLRALPDRFKVDIRVRPGTHQSENAVNKQLNDKERVAAALENAHLFNVVQGCLASAGRRGKSADEVAAYFSGPPTADGVHDQDHQAIWKTVDEITTRMGIAV</sequence>
<dbReference type="Gene3D" id="3.30.300.130">
    <property type="entry name" value="Fe-S cluster assembly (FSCA)"/>
    <property type="match status" value="1"/>
</dbReference>
<dbReference type="InterPro" id="IPR002744">
    <property type="entry name" value="MIP18-like"/>
</dbReference>
<feature type="compositionally biased region" description="Low complexity" evidence="3">
    <location>
        <begin position="13"/>
        <end position="25"/>
    </location>
</feature>
<dbReference type="PANTHER" id="PTHR12377:SF0">
    <property type="entry name" value="CYTOSOLIC IRON-SULFUR ASSEMBLY COMPONENT 2B"/>
    <property type="match status" value="1"/>
</dbReference>
<reference evidence="5 6" key="1">
    <citation type="submission" date="2019-05" db="EMBL/GenBank/DDBJ databases">
        <title>Sporisorium graminicola CBS 10092 draft sequencing and annotation.</title>
        <authorList>
            <person name="Solano-Gonzalez S."/>
            <person name="Caddick M.X."/>
            <person name="Darby A."/>
        </authorList>
    </citation>
    <scope>NUCLEOTIDE SEQUENCE [LARGE SCALE GENOMIC DNA]</scope>
    <source>
        <strain evidence="5 6">CBS 10092</strain>
    </source>
</reference>
<comment type="caution">
    <text evidence="5">The sequence shown here is derived from an EMBL/GenBank/DDBJ whole genome shotgun (WGS) entry which is preliminary data.</text>
</comment>
<evidence type="ECO:0000313" key="5">
    <source>
        <dbReference type="EMBL" id="TKY89377.1"/>
    </source>
</evidence>
<accession>A0A4U7KYM5</accession>
<feature type="compositionally biased region" description="Polar residues" evidence="3">
    <location>
        <begin position="38"/>
        <end position="49"/>
    </location>
</feature>
<keyword evidence="6" id="KW-1185">Reference proteome</keyword>
<feature type="compositionally biased region" description="Low complexity" evidence="3">
    <location>
        <begin position="58"/>
        <end position="75"/>
    </location>
</feature>
<evidence type="ECO:0000313" key="6">
    <source>
        <dbReference type="Proteomes" id="UP000306050"/>
    </source>
</evidence>
<proteinExistence type="inferred from homology"/>
<comment type="similarity">
    <text evidence="1">Belongs to the MIP18 family.</text>
</comment>